<comment type="similarity">
    <text evidence="2">Belongs to the polysaccharide synthase family.</text>
</comment>
<feature type="transmembrane region" description="Helical" evidence="7">
    <location>
        <begin position="146"/>
        <end position="165"/>
    </location>
</feature>
<evidence type="ECO:0000256" key="1">
    <source>
        <dbReference type="ARBA" id="ARBA00004651"/>
    </source>
</evidence>
<keyword evidence="3" id="KW-1003">Cell membrane</keyword>
<name>A0ABT1TCV7_9GAMM</name>
<accession>A0ABT1TCV7</accession>
<dbReference type="PANTHER" id="PTHR30250:SF10">
    <property type="entry name" value="LIPOPOLYSACCHARIDE BIOSYNTHESIS PROTEIN WZXC"/>
    <property type="match status" value="1"/>
</dbReference>
<feature type="transmembrane region" description="Helical" evidence="7">
    <location>
        <begin position="384"/>
        <end position="404"/>
    </location>
</feature>
<feature type="transmembrane region" description="Helical" evidence="7">
    <location>
        <begin position="449"/>
        <end position="470"/>
    </location>
</feature>
<protein>
    <submittedName>
        <fullName evidence="8">Lipopolysaccharide biosynthesis protein</fullName>
    </submittedName>
</protein>
<keyword evidence="6 7" id="KW-0472">Membrane</keyword>
<organism evidence="8 9">
    <name type="scientific">Methylomonas subterranea</name>
    <dbReference type="NCBI Taxonomy" id="2952225"/>
    <lineage>
        <taxon>Bacteria</taxon>
        <taxon>Pseudomonadati</taxon>
        <taxon>Pseudomonadota</taxon>
        <taxon>Gammaproteobacteria</taxon>
        <taxon>Methylococcales</taxon>
        <taxon>Methylococcaceae</taxon>
        <taxon>Methylomonas</taxon>
    </lineage>
</organism>
<dbReference type="EMBL" id="JANIBJ010000004">
    <property type="protein sequence ID" value="MCQ8103098.1"/>
    <property type="molecule type" value="Genomic_DNA"/>
</dbReference>
<keyword evidence="4 7" id="KW-0812">Transmembrane</keyword>
<feature type="transmembrane region" description="Helical" evidence="7">
    <location>
        <begin position="80"/>
        <end position="103"/>
    </location>
</feature>
<gene>
    <name evidence="8" type="ORF">NP590_03170</name>
</gene>
<feature type="transmembrane region" description="Helical" evidence="7">
    <location>
        <begin position="282"/>
        <end position="303"/>
    </location>
</feature>
<feature type="transmembrane region" description="Helical" evidence="7">
    <location>
        <begin position="323"/>
        <end position="345"/>
    </location>
</feature>
<dbReference type="PANTHER" id="PTHR30250">
    <property type="entry name" value="PST FAMILY PREDICTED COLANIC ACID TRANSPORTER"/>
    <property type="match status" value="1"/>
</dbReference>
<feature type="transmembrane region" description="Helical" evidence="7">
    <location>
        <begin position="42"/>
        <end position="68"/>
    </location>
</feature>
<feature type="transmembrane region" description="Helical" evidence="7">
    <location>
        <begin position="352"/>
        <end position="372"/>
    </location>
</feature>
<evidence type="ECO:0000256" key="4">
    <source>
        <dbReference type="ARBA" id="ARBA00022692"/>
    </source>
</evidence>
<evidence type="ECO:0000256" key="7">
    <source>
        <dbReference type="SAM" id="Phobius"/>
    </source>
</evidence>
<evidence type="ECO:0000313" key="8">
    <source>
        <dbReference type="EMBL" id="MCQ8103098.1"/>
    </source>
</evidence>
<dbReference type="RefSeq" id="WP_256600767.1">
    <property type="nucleotide sequence ID" value="NZ_JANIBJ010000004.1"/>
</dbReference>
<feature type="transmembrane region" description="Helical" evidence="7">
    <location>
        <begin position="12"/>
        <end position="36"/>
    </location>
</feature>
<evidence type="ECO:0000256" key="2">
    <source>
        <dbReference type="ARBA" id="ARBA00007430"/>
    </source>
</evidence>
<evidence type="ECO:0000256" key="6">
    <source>
        <dbReference type="ARBA" id="ARBA00023136"/>
    </source>
</evidence>
<feature type="transmembrane region" description="Helical" evidence="7">
    <location>
        <begin position="171"/>
        <end position="191"/>
    </location>
</feature>
<comment type="subcellular location">
    <subcellularLocation>
        <location evidence="1">Cell membrane</location>
        <topology evidence="1">Multi-pass membrane protein</topology>
    </subcellularLocation>
</comment>
<keyword evidence="9" id="KW-1185">Reference proteome</keyword>
<proteinExistence type="inferred from homology"/>
<dbReference type="InterPro" id="IPR050833">
    <property type="entry name" value="Poly_Biosynth_Transport"/>
</dbReference>
<dbReference type="CDD" id="cd13127">
    <property type="entry name" value="MATE_tuaB_like"/>
    <property type="match status" value="1"/>
</dbReference>
<dbReference type="Pfam" id="PF13440">
    <property type="entry name" value="Polysacc_synt_3"/>
    <property type="match status" value="1"/>
</dbReference>
<feature type="transmembrane region" description="Helical" evidence="7">
    <location>
        <begin position="115"/>
        <end position="134"/>
    </location>
</feature>
<feature type="transmembrane region" description="Helical" evidence="7">
    <location>
        <begin position="411"/>
        <end position="429"/>
    </location>
</feature>
<dbReference type="Proteomes" id="UP001524499">
    <property type="component" value="Unassembled WGS sequence"/>
</dbReference>
<evidence type="ECO:0000256" key="3">
    <source>
        <dbReference type="ARBA" id="ARBA00022475"/>
    </source>
</evidence>
<evidence type="ECO:0000256" key="5">
    <source>
        <dbReference type="ARBA" id="ARBA00022989"/>
    </source>
</evidence>
<reference evidence="8 9" key="1">
    <citation type="submission" date="2022-07" db="EMBL/GenBank/DDBJ databases">
        <title>Methylomonas rivi sp. nov., Methylomonas rosea sp. nov., Methylomonas aureus sp. nov. and Methylomonas subterranea sp. nov., four novel methanotrophs isolated from a freshwater creek and the deep terrestrial subsurface.</title>
        <authorList>
            <person name="Abin C."/>
            <person name="Sankaranarayanan K."/>
            <person name="Garner C."/>
            <person name="Sindelar R."/>
            <person name="Kotary K."/>
            <person name="Garner R."/>
            <person name="Barclay S."/>
            <person name="Lawson P."/>
            <person name="Krumholz L."/>
        </authorList>
    </citation>
    <scope>NUCLEOTIDE SEQUENCE [LARGE SCALE GENOMIC DNA]</scope>
    <source>
        <strain evidence="8 9">SURF-2</strain>
    </source>
</reference>
<comment type="caution">
    <text evidence="8">The sequence shown here is derived from an EMBL/GenBank/DDBJ whole genome shotgun (WGS) entry which is preliminary data.</text>
</comment>
<keyword evidence="5 7" id="KW-1133">Transmembrane helix</keyword>
<sequence length="489" mass="54870">MQSITNKMAKGAAWMVAFKMIERSIGLLSTIILARLLEPDDFGLVAMATAFLGLLLLLTSFSFDVALIQKQEPDRALYDTAWTFNVIFGALLAIILAVAAGPLVGFYNEPRLEDILYILAFGTFLGGFGNIGPVAFRKDLQFHKEFYFLLGKKISGFIVCMILAFSMRNYWALVFGTFASTIAELALSYAVHSYRPRFCLKGRKELFGYSMWLFINNTIFFTYHRMADFIISKTLGSHTLGVYTVAYELSNLPTTELVAPINRAVFPGYSKLANNPDDIRHGFLSVLGMIALCAIPAGLGIALVADVLVPVVLGNKWLESVPLIQMLAMSGVFVALQTNTGSLYMAIGKPSYLTMISLFHVFVVFIPLFLYLMELNGVFGVTQAYLFSNIIIWPINFFVVSSVIKLKWRSIFFVLWRPIIGCFVMTAVLRSDWISMFSGLLELDWLCLVFKVFIGVVVYSFTVLLCWFVFRKPEGAEKTIVNRLFYSPN</sequence>
<evidence type="ECO:0000313" key="9">
    <source>
        <dbReference type="Proteomes" id="UP001524499"/>
    </source>
</evidence>